<dbReference type="AlphaFoldDB" id="A0A6P1DR31"/>
<dbReference type="InterPro" id="IPR018392">
    <property type="entry name" value="LysM"/>
</dbReference>
<feature type="domain" description="LysM" evidence="3">
    <location>
        <begin position="224"/>
        <end position="273"/>
    </location>
</feature>
<evidence type="ECO:0000259" key="3">
    <source>
        <dbReference type="PROSITE" id="PS51782"/>
    </source>
</evidence>
<evidence type="ECO:0000256" key="1">
    <source>
        <dbReference type="SAM" id="Coils"/>
    </source>
</evidence>
<protein>
    <submittedName>
        <fullName evidence="4">LysM peptidoglycan-binding domain-containing protein</fullName>
    </submittedName>
</protein>
<evidence type="ECO:0000313" key="4">
    <source>
        <dbReference type="EMBL" id="NEX19613.1"/>
    </source>
</evidence>
<keyword evidence="1" id="KW-0175">Coiled coil</keyword>
<dbReference type="Gene3D" id="3.10.350.10">
    <property type="entry name" value="LysM domain"/>
    <property type="match status" value="1"/>
</dbReference>
<comment type="caution">
    <text evidence="4">The sequence shown here is derived from an EMBL/GenBank/DDBJ whole genome shotgun (WGS) entry which is preliminary data.</text>
</comment>
<dbReference type="Pfam" id="PF01476">
    <property type="entry name" value="LysM"/>
    <property type="match status" value="1"/>
</dbReference>
<organism evidence="4 5">
    <name type="scientific">Thiorhodococcus mannitoliphagus</name>
    <dbReference type="NCBI Taxonomy" id="329406"/>
    <lineage>
        <taxon>Bacteria</taxon>
        <taxon>Pseudomonadati</taxon>
        <taxon>Pseudomonadota</taxon>
        <taxon>Gammaproteobacteria</taxon>
        <taxon>Chromatiales</taxon>
        <taxon>Chromatiaceae</taxon>
        <taxon>Thiorhodococcus</taxon>
    </lineage>
</organism>
<name>A0A6P1DR31_9GAMM</name>
<feature type="region of interest" description="Disordered" evidence="2">
    <location>
        <begin position="36"/>
        <end position="55"/>
    </location>
</feature>
<accession>A0A6P1DR31</accession>
<proteinExistence type="predicted"/>
<reference evidence="5" key="1">
    <citation type="journal article" date="2020" name="Microbiol. Resour. Announc.">
        <title>Draft Genome Sequences of Thiorhodococcus mannitoliphagus and Thiorhodococcus minor, Purple Sulfur Photosynthetic Bacteria in the Gammaproteobacterial Family Chromatiaceae.</title>
        <authorList>
            <person name="Aviles F.A."/>
            <person name="Meyer T.E."/>
            <person name="Kyndt J.A."/>
        </authorList>
    </citation>
    <scope>NUCLEOTIDE SEQUENCE [LARGE SCALE GENOMIC DNA]</scope>
    <source>
        <strain evidence="5">DSM 18266</strain>
    </source>
</reference>
<gene>
    <name evidence="4" type="ORF">G3480_04675</name>
</gene>
<dbReference type="Proteomes" id="UP000471640">
    <property type="component" value="Unassembled WGS sequence"/>
</dbReference>
<dbReference type="EMBL" id="JAAIJR010000012">
    <property type="protein sequence ID" value="NEX19613.1"/>
    <property type="molecule type" value="Genomic_DNA"/>
</dbReference>
<dbReference type="SMART" id="SM00257">
    <property type="entry name" value="LysM"/>
    <property type="match status" value="1"/>
</dbReference>
<keyword evidence="5" id="KW-1185">Reference proteome</keyword>
<feature type="coiled-coil region" evidence="1">
    <location>
        <begin position="89"/>
        <end position="158"/>
    </location>
</feature>
<evidence type="ECO:0000256" key="2">
    <source>
        <dbReference type="SAM" id="MobiDB-lite"/>
    </source>
</evidence>
<dbReference type="InterPro" id="IPR036779">
    <property type="entry name" value="LysM_dom_sf"/>
</dbReference>
<evidence type="ECO:0000313" key="5">
    <source>
        <dbReference type="Proteomes" id="UP000471640"/>
    </source>
</evidence>
<dbReference type="PROSITE" id="PS51782">
    <property type="entry name" value="LYSM"/>
    <property type="match status" value="1"/>
</dbReference>
<dbReference type="RefSeq" id="WP_164652512.1">
    <property type="nucleotide sequence ID" value="NZ_JAAIJR010000012.1"/>
</dbReference>
<sequence length="274" mass="30778">MRHTRLARTQGRVALVVVPWLAAFWLPLAALSEDSPREREEAVDAEPAPPPQTPDQLHEKIEMLQSRVQGMEGKLRDSALARKTADQARMEAERRLAEGSQALEQMRDELTATHDRQAELEQALSDQRGLVERLAAELEHERKQNAALTARVETLAAQLPHTDGGNLTEEAAKEASAEAFLALKRQIDRPGADAEPTGVKSRAEAEDLLRKRQLKLARVTDALSVYRVRERDNLGLISNRFYGNSNQWRRLFQANRHLLDNPDQLTPGMTIVIP</sequence>
<reference evidence="4 5" key="2">
    <citation type="submission" date="2020-02" db="EMBL/GenBank/DDBJ databases">
        <title>Genome sequences of Thiorhodococcus mannitoliphagus and Thiorhodococcus minor, purple sulfur photosynthetic bacteria in the gammaproteobacterial family, Chromatiaceae.</title>
        <authorList>
            <person name="Aviles F.A."/>
            <person name="Meyer T.E."/>
            <person name="Kyndt J.A."/>
        </authorList>
    </citation>
    <scope>NUCLEOTIDE SEQUENCE [LARGE SCALE GENOMIC DNA]</scope>
    <source>
        <strain evidence="4 5">DSM 18266</strain>
    </source>
</reference>
<dbReference type="Gene3D" id="6.10.140.920">
    <property type="match status" value="1"/>
</dbReference>